<feature type="repeat" description="WD" evidence="3">
    <location>
        <begin position="1069"/>
        <end position="1099"/>
    </location>
</feature>
<dbReference type="PROSITE" id="PS50943">
    <property type="entry name" value="HTH_CROC1"/>
    <property type="match status" value="1"/>
</dbReference>
<keyword evidence="7" id="KW-1185">Reference proteome</keyword>
<dbReference type="Pfam" id="PF20703">
    <property type="entry name" value="nSTAND1"/>
    <property type="match status" value="2"/>
</dbReference>
<gene>
    <name evidence="6" type="ORF">HNP84_006928</name>
</gene>
<feature type="domain" description="HTH cro/C1-type" evidence="5">
    <location>
        <begin position="22"/>
        <end position="81"/>
    </location>
</feature>
<dbReference type="InterPro" id="IPR010982">
    <property type="entry name" value="Lambda_DNA-bd_dom_sf"/>
</dbReference>
<evidence type="ECO:0000256" key="3">
    <source>
        <dbReference type="PROSITE-ProRule" id="PRU00221"/>
    </source>
</evidence>
<keyword evidence="4" id="KW-0812">Transmembrane</keyword>
<dbReference type="SMART" id="SM00530">
    <property type="entry name" value="HTH_XRE"/>
    <property type="match status" value="1"/>
</dbReference>
<evidence type="ECO:0000313" key="6">
    <source>
        <dbReference type="EMBL" id="MBB5137176.1"/>
    </source>
</evidence>
<feature type="repeat" description="WD" evidence="3">
    <location>
        <begin position="856"/>
        <end position="890"/>
    </location>
</feature>
<dbReference type="Gene3D" id="1.10.260.40">
    <property type="entry name" value="lambda repressor-like DNA-binding domains"/>
    <property type="match status" value="1"/>
</dbReference>
<dbReference type="PROSITE" id="PS00678">
    <property type="entry name" value="WD_REPEATS_1"/>
    <property type="match status" value="9"/>
</dbReference>
<comment type="caution">
    <text evidence="6">The sequence shown here is derived from an EMBL/GenBank/DDBJ whole genome shotgun (WGS) entry which is preliminary data.</text>
</comment>
<dbReference type="CDD" id="cd00267">
    <property type="entry name" value="ABC_ATPase"/>
    <property type="match status" value="1"/>
</dbReference>
<keyword evidence="2" id="KW-0677">Repeat</keyword>
<proteinExistence type="predicted"/>
<dbReference type="PROSITE" id="PS50082">
    <property type="entry name" value="WD_REPEATS_2"/>
    <property type="match status" value="13"/>
</dbReference>
<feature type="repeat" description="WD" evidence="3">
    <location>
        <begin position="769"/>
        <end position="810"/>
    </location>
</feature>
<dbReference type="CDD" id="cd00093">
    <property type="entry name" value="HTH_XRE"/>
    <property type="match status" value="1"/>
</dbReference>
<organism evidence="6 7">
    <name type="scientific">Thermocatellispora tengchongensis</name>
    <dbReference type="NCBI Taxonomy" id="1073253"/>
    <lineage>
        <taxon>Bacteria</taxon>
        <taxon>Bacillati</taxon>
        <taxon>Actinomycetota</taxon>
        <taxon>Actinomycetes</taxon>
        <taxon>Streptosporangiales</taxon>
        <taxon>Streptosporangiaceae</taxon>
        <taxon>Thermocatellispora</taxon>
    </lineage>
</organism>
<feature type="repeat" description="WD" evidence="3">
    <location>
        <begin position="679"/>
        <end position="720"/>
    </location>
</feature>
<dbReference type="InterPro" id="IPR019775">
    <property type="entry name" value="WD40_repeat_CS"/>
</dbReference>
<feature type="repeat" description="WD" evidence="3">
    <location>
        <begin position="1024"/>
        <end position="1065"/>
    </location>
</feature>
<protein>
    <submittedName>
        <fullName evidence="6">WD40 repeat protein/transcriptional regulator with XRE-family HTH domain</fullName>
    </submittedName>
</protein>
<dbReference type="PRINTS" id="PR00320">
    <property type="entry name" value="GPROTEINBRPT"/>
</dbReference>
<dbReference type="InterPro" id="IPR049052">
    <property type="entry name" value="nSTAND1"/>
</dbReference>
<keyword evidence="4" id="KW-0472">Membrane</keyword>
<dbReference type="PANTHER" id="PTHR19848">
    <property type="entry name" value="WD40 REPEAT PROTEIN"/>
    <property type="match status" value="1"/>
</dbReference>
<dbReference type="InterPro" id="IPR020472">
    <property type="entry name" value="WD40_PAC1"/>
</dbReference>
<evidence type="ECO:0000256" key="4">
    <source>
        <dbReference type="SAM" id="Phobius"/>
    </source>
</evidence>
<dbReference type="Proteomes" id="UP000578449">
    <property type="component" value="Unassembled WGS sequence"/>
</dbReference>
<feature type="transmembrane region" description="Helical" evidence="4">
    <location>
        <begin position="502"/>
        <end position="524"/>
    </location>
</feature>
<dbReference type="InterPro" id="IPR001387">
    <property type="entry name" value="Cro/C1-type_HTH"/>
</dbReference>
<dbReference type="Pfam" id="PF00400">
    <property type="entry name" value="WD40"/>
    <property type="match status" value="14"/>
</dbReference>
<accession>A0A840PEJ4</accession>
<keyword evidence="1 3" id="KW-0853">WD repeat</keyword>
<feature type="repeat" description="WD" evidence="3">
    <location>
        <begin position="1157"/>
        <end position="1198"/>
    </location>
</feature>
<evidence type="ECO:0000256" key="2">
    <source>
        <dbReference type="ARBA" id="ARBA00022737"/>
    </source>
</evidence>
<sequence>MPEPAIERPSDIRSREDFARLLSALRDRAGLTVRQVAARAGSAGAHSTIGDWFAGRGLPSLALRELFVRVLKVCGVDDAELVEEWLSAWQRVRRAPGRRAGGPEPYRGLAGFREEHAGWFFGRETLTARLLARVAELDGGGVQLVVGASGSGKSSLLRAGLIPALKAKGRSVTLLTPSVAPAPEPRGGQGLVLVVDQFEEVFTVFADEERRAAFIAALLGAASDGAVVVAGLRADFYAHVLRRPDLVRAVQEGPLAVGPLSGEELRQVIVEPARKARIDVEDGLVELLVREAARAHDAGVLPLLSHALYATWLHGQGRRLTVAGYREVGGIEGAIAASAGDVYDELDDRQRELARRLFLHLVHVAPDTADTRRRVTRAELLAAESGDGEREMEDVLGRFVAQRLITVDGDTVEITHEALLWAWPLLRGWIDAGRVGLLVGRRVLADAEAWRADHRDPDALYRGARLLAAQEWAQAHGAGVPPTVREFLQAGAAQARRRVRRLYQAVTALAVVSALALIASGVAVQAQRTAVRQRDEALSRKVAAETAALRRADPALAVQLSVAAHRLAPTVEARGAVLSLSAEPYATRVTGHTGAVYATAFAPGGGLMATAGDEGVVRLWDTADPHRPRPLAAVPAHEGGALTAAFDPGGRTLATAGVDQVIRLWDVTDPRRPAPLGVLRGHAGTVRHVAFRADGRVLASASYDRTARLWDVADPRAPRPLAVGRGSGDGLSAVAFSPDGRTLVTTAADRVTRVWDVADPRRPRAAATLGGHTAPVLSAAFSPDGRVFATGAFDNTIRLWDAGTRKTLAVLEGHANGVVALAFSPDGRTLASGGYDLTTRLWDLSVPAAGRVPLTLDGHGDIVYAVAFSPDGRTLASGSKDTTARLWDLSAPVPAGHTGRVYGAAFAPGGDLLVTGTADGARLWRANARREPPVPLAGHTDYVVATAFHPRGRLLATGSLDYTTRLWDLSSPAEPVAVLRGHGDNVLAVAFDPASTLLATGGADRLIKLWDVRDPRRPVAVATLTGHTASVSSLVFGPDGRTLASASLDGTARLWNVPDARRVSVAATVRGHSGGLYAVARHGRVLATAGADGAVRLWDTSVPARPAPLATLTGHTTTVSGLAFSPDGRTLASGGFDKTVRLWDVSAPGRPAPLGTLTGHSERVESVAFSPDGAVLVSGGADGTARLWPLDVDTVSRALCAMAHPPITAEQWRTYLPGIPFTPPCG</sequence>
<evidence type="ECO:0000256" key="1">
    <source>
        <dbReference type="ARBA" id="ARBA00022574"/>
    </source>
</evidence>
<feature type="repeat" description="WD" evidence="3">
    <location>
        <begin position="1112"/>
        <end position="1146"/>
    </location>
</feature>
<dbReference type="PROSITE" id="PS50294">
    <property type="entry name" value="WD_REPEATS_REGION"/>
    <property type="match status" value="13"/>
</dbReference>
<dbReference type="SUPFAM" id="SSF52540">
    <property type="entry name" value="P-loop containing nucleoside triphosphate hydrolases"/>
    <property type="match status" value="1"/>
</dbReference>
<dbReference type="PANTHER" id="PTHR19848:SF8">
    <property type="entry name" value="F-BOX AND WD REPEAT DOMAIN CONTAINING 7"/>
    <property type="match status" value="1"/>
</dbReference>
<dbReference type="InterPro" id="IPR036322">
    <property type="entry name" value="WD40_repeat_dom_sf"/>
</dbReference>
<dbReference type="InterPro" id="IPR015943">
    <property type="entry name" value="WD40/YVTN_repeat-like_dom_sf"/>
</dbReference>
<dbReference type="InterPro" id="IPR001680">
    <property type="entry name" value="WD40_rpt"/>
</dbReference>
<dbReference type="AlphaFoldDB" id="A0A840PEJ4"/>
<dbReference type="GO" id="GO:0003677">
    <property type="term" value="F:DNA binding"/>
    <property type="evidence" value="ECO:0007669"/>
    <property type="project" value="InterPro"/>
</dbReference>
<feature type="repeat" description="WD" evidence="3">
    <location>
        <begin position="979"/>
        <end position="1020"/>
    </location>
</feature>
<dbReference type="Gene3D" id="2.130.10.10">
    <property type="entry name" value="YVTN repeat-like/Quinoprotein amine dehydrogenase"/>
    <property type="match status" value="5"/>
</dbReference>
<feature type="repeat" description="WD" evidence="3">
    <location>
        <begin position="724"/>
        <end position="765"/>
    </location>
</feature>
<dbReference type="Pfam" id="PF13560">
    <property type="entry name" value="HTH_31"/>
    <property type="match status" value="1"/>
</dbReference>
<dbReference type="SMART" id="SM00320">
    <property type="entry name" value="WD40"/>
    <property type="match status" value="14"/>
</dbReference>
<feature type="repeat" description="WD" evidence="3">
    <location>
        <begin position="936"/>
        <end position="977"/>
    </location>
</feature>
<reference evidence="6 7" key="1">
    <citation type="submission" date="2020-08" db="EMBL/GenBank/DDBJ databases">
        <title>Genomic Encyclopedia of Type Strains, Phase IV (KMG-IV): sequencing the most valuable type-strain genomes for metagenomic binning, comparative biology and taxonomic classification.</title>
        <authorList>
            <person name="Goeker M."/>
        </authorList>
    </citation>
    <scope>NUCLEOTIDE SEQUENCE [LARGE SCALE GENOMIC DNA]</scope>
    <source>
        <strain evidence="6 7">DSM 45615</strain>
    </source>
</reference>
<dbReference type="SUPFAM" id="SSF50978">
    <property type="entry name" value="WD40 repeat-like"/>
    <property type="match status" value="2"/>
</dbReference>
<evidence type="ECO:0000259" key="5">
    <source>
        <dbReference type="PROSITE" id="PS50943"/>
    </source>
</evidence>
<feature type="repeat" description="WD" evidence="3">
    <location>
        <begin position="634"/>
        <end position="675"/>
    </location>
</feature>
<feature type="repeat" description="WD" evidence="3">
    <location>
        <begin position="589"/>
        <end position="621"/>
    </location>
</feature>
<dbReference type="CDD" id="cd00200">
    <property type="entry name" value="WD40"/>
    <property type="match status" value="2"/>
</dbReference>
<dbReference type="RefSeq" id="WP_185054056.1">
    <property type="nucleotide sequence ID" value="NZ_BAABIX010000020.1"/>
</dbReference>
<name>A0A840PEJ4_9ACTN</name>
<dbReference type="InterPro" id="IPR027417">
    <property type="entry name" value="P-loop_NTPase"/>
</dbReference>
<dbReference type="EMBL" id="JACHGN010000016">
    <property type="protein sequence ID" value="MBB5137176.1"/>
    <property type="molecule type" value="Genomic_DNA"/>
</dbReference>
<evidence type="ECO:0000313" key="7">
    <source>
        <dbReference type="Proteomes" id="UP000578449"/>
    </source>
</evidence>
<feature type="repeat" description="WD" evidence="3">
    <location>
        <begin position="811"/>
        <end position="845"/>
    </location>
</feature>
<keyword evidence="4" id="KW-1133">Transmembrane helix</keyword>